<evidence type="ECO:0000313" key="3">
    <source>
        <dbReference type="Proteomes" id="UP001163036"/>
    </source>
</evidence>
<feature type="region of interest" description="Disordered" evidence="1">
    <location>
        <begin position="42"/>
        <end position="66"/>
    </location>
</feature>
<feature type="compositionally biased region" description="Basic and acidic residues" evidence="1">
    <location>
        <begin position="47"/>
        <end position="66"/>
    </location>
</feature>
<sequence>MNKKSFLHANSNAAKVLKKRLIHYIKENTFAKSKTRKSIVARKKKLADRTDTSIKTRDKESAVLTS</sequence>
<dbReference type="AlphaFoldDB" id="A0AA46UQK5"/>
<dbReference type="Proteomes" id="UP001163036">
    <property type="component" value="Plasmid pVP-16-VB00198-1"/>
</dbReference>
<protein>
    <submittedName>
        <fullName evidence="2">Uncharacterized protein</fullName>
    </submittedName>
</protein>
<gene>
    <name evidence="2" type="ORF">M5598_23660</name>
</gene>
<dbReference type="RefSeq" id="WP_264400289.1">
    <property type="nucleotide sequence ID" value="NZ_CP062152.1"/>
</dbReference>
<keyword evidence="2" id="KW-0614">Plasmid</keyword>
<reference evidence="2" key="1">
    <citation type="submission" date="2022-05" db="EMBL/GenBank/DDBJ databases">
        <title>Megaplasmid of Vibrio parahaemolyticus.</title>
        <authorList>
            <person name="Strauch E."/>
            <person name="Borowiak M."/>
        </authorList>
    </citation>
    <scope>NUCLEOTIDE SEQUENCE</scope>
    <source>
        <strain evidence="2">16-VB00198</strain>
        <plasmid evidence="2">pVP-16-VB00198-1</plasmid>
    </source>
</reference>
<geneLocation type="plasmid" evidence="2 3">
    <name>pVP-16-VB00198-1</name>
</geneLocation>
<name>A0AA46UQK5_VIBPH</name>
<proteinExistence type="predicted"/>
<evidence type="ECO:0000313" key="2">
    <source>
        <dbReference type="EMBL" id="UYV30088.1"/>
    </source>
</evidence>
<organism evidence="2 3">
    <name type="scientific">Vibrio parahaemolyticus</name>
    <dbReference type="NCBI Taxonomy" id="670"/>
    <lineage>
        <taxon>Bacteria</taxon>
        <taxon>Pseudomonadati</taxon>
        <taxon>Pseudomonadota</taxon>
        <taxon>Gammaproteobacteria</taxon>
        <taxon>Vibrionales</taxon>
        <taxon>Vibrionaceae</taxon>
        <taxon>Vibrio</taxon>
    </lineage>
</organism>
<accession>A0AA46UQK5</accession>
<evidence type="ECO:0000256" key="1">
    <source>
        <dbReference type="SAM" id="MobiDB-lite"/>
    </source>
</evidence>
<dbReference type="EMBL" id="CP097357">
    <property type="protein sequence ID" value="UYV30088.1"/>
    <property type="molecule type" value="Genomic_DNA"/>
</dbReference>